<gene>
    <name evidence="2" type="ORF">CIK83_03295</name>
</gene>
<sequence length="204" mass="23845">MKERWLWQILLSVISLIVLSGCATPPPSNQDNLCEIFRQYPDWYDDALEMQDEFGVPIQISMAFMKQESAYIGNAKPPRYYALGFIPWGRVSSAYGYAQAQDPVWSEYQDQVSSWSSRDDFGDSIMFIGWYIDGSQKTLGISKWDTYSQYLAYHDGRGGFKRKTYTRKPNLLKVARRVEQTARNYGWQLKKCKAELDDNRSWFF</sequence>
<dbReference type="AlphaFoldDB" id="A0A368LLJ8"/>
<feature type="domain" description="Transglycosylase SLT" evidence="1">
    <location>
        <begin position="12"/>
        <end position="192"/>
    </location>
</feature>
<evidence type="ECO:0000313" key="2">
    <source>
        <dbReference type="EMBL" id="RCS72708.1"/>
    </source>
</evidence>
<evidence type="ECO:0000259" key="1">
    <source>
        <dbReference type="Pfam" id="PF19489"/>
    </source>
</evidence>
<evidence type="ECO:0000313" key="3">
    <source>
        <dbReference type="Proteomes" id="UP000252479"/>
    </source>
</evidence>
<reference evidence="2 3" key="1">
    <citation type="journal article" date="2017" name="Elife">
        <title>Extensive horizontal gene transfer in cheese-associated bacteria.</title>
        <authorList>
            <person name="Bonham K.S."/>
            <person name="Wolfe B.E."/>
            <person name="Dutton R.J."/>
        </authorList>
    </citation>
    <scope>NUCLEOTIDE SEQUENCE [LARGE SCALE GENOMIC DNA]</scope>
    <source>
        <strain evidence="2 3">JB196</strain>
    </source>
</reference>
<dbReference type="InterPro" id="IPR045795">
    <property type="entry name" value="SLT_4"/>
</dbReference>
<dbReference type="EMBL" id="QPGL01000001">
    <property type="protein sequence ID" value="RCS72708.1"/>
    <property type="molecule type" value="Genomic_DNA"/>
</dbReference>
<name>A0A368LLJ8_9VIBR</name>
<dbReference type="Gene3D" id="1.10.530.10">
    <property type="match status" value="1"/>
</dbReference>
<protein>
    <recommendedName>
        <fullName evidence="1">Transglycosylase SLT domain-containing protein</fullName>
    </recommendedName>
</protein>
<accession>A0A368LLJ8</accession>
<dbReference type="OrthoDB" id="9789144at2"/>
<organism evidence="2 3">
    <name type="scientific">Vibrio casei</name>
    <dbReference type="NCBI Taxonomy" id="673372"/>
    <lineage>
        <taxon>Bacteria</taxon>
        <taxon>Pseudomonadati</taxon>
        <taxon>Pseudomonadota</taxon>
        <taxon>Gammaproteobacteria</taxon>
        <taxon>Vibrionales</taxon>
        <taxon>Vibrionaceae</taxon>
        <taxon>Vibrio</taxon>
    </lineage>
</organism>
<dbReference type="InterPro" id="IPR023346">
    <property type="entry name" value="Lysozyme-like_dom_sf"/>
</dbReference>
<proteinExistence type="predicted"/>
<dbReference type="SUPFAM" id="SSF53955">
    <property type="entry name" value="Lysozyme-like"/>
    <property type="match status" value="1"/>
</dbReference>
<keyword evidence="3" id="KW-1185">Reference proteome</keyword>
<dbReference type="RefSeq" id="WP_086962846.1">
    <property type="nucleotide sequence ID" value="NZ_AP018680.1"/>
</dbReference>
<dbReference type="GeneID" id="303187925"/>
<dbReference type="Proteomes" id="UP000252479">
    <property type="component" value="Unassembled WGS sequence"/>
</dbReference>
<dbReference type="PROSITE" id="PS51257">
    <property type="entry name" value="PROKAR_LIPOPROTEIN"/>
    <property type="match status" value="1"/>
</dbReference>
<dbReference type="Pfam" id="PF19489">
    <property type="entry name" value="SLT_4"/>
    <property type="match status" value="1"/>
</dbReference>
<comment type="caution">
    <text evidence="2">The sequence shown here is derived from an EMBL/GenBank/DDBJ whole genome shotgun (WGS) entry which is preliminary data.</text>
</comment>